<dbReference type="Pfam" id="PF00232">
    <property type="entry name" value="Glyco_hydro_1"/>
    <property type="match status" value="1"/>
</dbReference>
<evidence type="ECO:0000256" key="10">
    <source>
        <dbReference type="PIRSR" id="PIRSR617736-2"/>
    </source>
</evidence>
<feature type="binding site" evidence="10">
    <location>
        <position position="189"/>
    </location>
    <ligand>
        <name>substrate</name>
    </ligand>
</feature>
<dbReference type="EC" id="3.2.1.21" evidence="3 11"/>
<dbReference type="GO" id="GO:0005829">
    <property type="term" value="C:cytosol"/>
    <property type="evidence" value="ECO:0007669"/>
    <property type="project" value="TreeGrafter"/>
</dbReference>
<evidence type="ECO:0000256" key="9">
    <source>
        <dbReference type="PIRSR" id="PIRSR617736-1"/>
    </source>
</evidence>
<comment type="similarity">
    <text evidence="2 11">Belongs to the glycosyl hydrolase 1 family.</text>
</comment>
<dbReference type="Gene3D" id="3.20.20.80">
    <property type="entry name" value="Glycosidases"/>
    <property type="match status" value="1"/>
</dbReference>
<evidence type="ECO:0000256" key="3">
    <source>
        <dbReference type="ARBA" id="ARBA00012744"/>
    </source>
</evidence>
<dbReference type="PRINTS" id="PR00131">
    <property type="entry name" value="GLHYDRLASE1"/>
</dbReference>
<dbReference type="KEGG" id="txi:TH3_20330"/>
<evidence type="ECO:0000256" key="5">
    <source>
        <dbReference type="ARBA" id="ARBA00023001"/>
    </source>
</evidence>
<comment type="catalytic activity">
    <reaction evidence="1 11">
        <text>Hydrolysis of terminal, non-reducing beta-D-glucosyl residues with release of beta-D-glucose.</text>
        <dbReference type="EC" id="3.2.1.21"/>
    </reaction>
</comment>
<evidence type="ECO:0000256" key="4">
    <source>
        <dbReference type="ARBA" id="ARBA00022801"/>
    </source>
</evidence>
<evidence type="ECO:0000256" key="11">
    <source>
        <dbReference type="RuleBase" id="RU361175"/>
    </source>
</evidence>
<accession>A0AB72UIW4</accession>
<dbReference type="PANTHER" id="PTHR10353">
    <property type="entry name" value="GLYCOSYL HYDROLASE"/>
    <property type="match status" value="1"/>
</dbReference>
<organism evidence="12 13">
    <name type="scientific">Thalassospira xiamenensis M-5 = DSM 17429</name>
    <dbReference type="NCBI Taxonomy" id="1123366"/>
    <lineage>
        <taxon>Bacteria</taxon>
        <taxon>Pseudomonadati</taxon>
        <taxon>Pseudomonadota</taxon>
        <taxon>Alphaproteobacteria</taxon>
        <taxon>Rhodospirillales</taxon>
        <taxon>Thalassospiraceae</taxon>
        <taxon>Thalassospira</taxon>
    </lineage>
</organism>
<evidence type="ECO:0000313" key="13">
    <source>
        <dbReference type="Proteomes" id="UP000007127"/>
    </source>
</evidence>
<evidence type="ECO:0000256" key="1">
    <source>
        <dbReference type="ARBA" id="ARBA00000448"/>
    </source>
</evidence>
<keyword evidence="4 11" id="KW-0378">Hydrolase</keyword>
<reference evidence="12 13" key="1">
    <citation type="journal article" date="2012" name="J. Bacteriol.">
        <title>Genome sequence of Thalassospira xiamenensis type strain M-5.</title>
        <authorList>
            <person name="Lai Q."/>
            <person name="Shao Z."/>
        </authorList>
    </citation>
    <scope>NUCLEOTIDE SEQUENCE [LARGE SCALE GENOMIC DNA]</scope>
    <source>
        <strain evidence="12 13">M-5</strain>
    </source>
</reference>
<dbReference type="InterPro" id="IPR033132">
    <property type="entry name" value="GH_1_N_CS"/>
</dbReference>
<dbReference type="AlphaFoldDB" id="A0AB72UIW4"/>
<feature type="binding site" evidence="10">
    <location>
        <begin position="428"/>
        <end position="429"/>
    </location>
    <ligand>
        <name>substrate</name>
    </ligand>
</feature>
<feature type="binding site" evidence="10">
    <location>
        <position position="421"/>
    </location>
    <ligand>
        <name>substrate</name>
    </ligand>
</feature>
<keyword evidence="8" id="KW-0624">Polysaccharide degradation</keyword>
<feature type="binding site" evidence="10">
    <location>
        <position position="44"/>
    </location>
    <ligand>
        <name>substrate</name>
    </ligand>
</feature>
<evidence type="ECO:0000313" key="12">
    <source>
        <dbReference type="EMBL" id="AJD54168.1"/>
    </source>
</evidence>
<proteinExistence type="inferred from homology"/>
<dbReference type="GO" id="GO:0008422">
    <property type="term" value="F:beta-glucosidase activity"/>
    <property type="evidence" value="ECO:0007669"/>
    <property type="project" value="UniProtKB-EC"/>
</dbReference>
<dbReference type="GO" id="GO:0030245">
    <property type="term" value="P:cellulose catabolic process"/>
    <property type="evidence" value="ECO:0007669"/>
    <property type="project" value="UniProtKB-KW"/>
</dbReference>
<dbReference type="InterPro" id="IPR017853">
    <property type="entry name" value="GH"/>
</dbReference>
<dbReference type="PROSITE" id="PS00653">
    <property type="entry name" value="GLYCOSYL_HYDROL_F1_2"/>
    <property type="match status" value="1"/>
</dbReference>
<feature type="active site" description="Nucleophile" evidence="9">
    <location>
        <position position="374"/>
    </location>
</feature>
<dbReference type="Proteomes" id="UP000007127">
    <property type="component" value="Chromosome"/>
</dbReference>
<evidence type="ECO:0000256" key="7">
    <source>
        <dbReference type="ARBA" id="ARBA00023295"/>
    </source>
</evidence>
<dbReference type="SUPFAM" id="SSF51445">
    <property type="entry name" value="(Trans)glycosidases"/>
    <property type="match status" value="1"/>
</dbReference>
<feature type="binding site" evidence="10">
    <location>
        <position position="316"/>
    </location>
    <ligand>
        <name>substrate</name>
    </ligand>
</feature>
<dbReference type="InterPro" id="IPR001360">
    <property type="entry name" value="Glyco_hydro_1"/>
</dbReference>
<keyword evidence="6" id="KW-0119">Carbohydrate metabolism</keyword>
<dbReference type="PANTHER" id="PTHR10353:SF36">
    <property type="entry name" value="LP05116P"/>
    <property type="match status" value="1"/>
</dbReference>
<evidence type="ECO:0000256" key="8">
    <source>
        <dbReference type="ARBA" id="ARBA00023326"/>
    </source>
</evidence>
<feature type="active site" description="Proton donor" evidence="9">
    <location>
        <position position="190"/>
    </location>
</feature>
<keyword evidence="7 11" id="KW-0326">Glycosidase</keyword>
<keyword evidence="5" id="KW-0136">Cellulose degradation</keyword>
<dbReference type="FunFam" id="3.20.20.80:FF:000004">
    <property type="entry name" value="Beta-glucosidase 6-phospho-beta-glucosidase"/>
    <property type="match status" value="1"/>
</dbReference>
<dbReference type="InterPro" id="IPR017736">
    <property type="entry name" value="Glyco_hydro_1_beta-glucosidase"/>
</dbReference>
<evidence type="ECO:0000256" key="2">
    <source>
        <dbReference type="ARBA" id="ARBA00010838"/>
    </source>
</evidence>
<dbReference type="NCBIfam" id="TIGR03356">
    <property type="entry name" value="BGL"/>
    <property type="match status" value="1"/>
</dbReference>
<sequence>MPKFPKRYDFGSANECDPRQGKETIMIKPFPNGFRWGVSTSSYQIEGGASDDGRGASIWDTYCATPGRVANGDNGSVACDHYHRWAEDLDLIRRLGAKHYRFSVMWPRVIPNGTGEVNETGMAFYDRLIDGMCERDLDPWLCLYHWDLPQALQDRGGWANRDIVDWFGDYTELLVKRFGDRVKSWVTFNEPNVVAWVGHEEGRHAPGITDPRAAMRVAHHLNMCHARATRVIKHHYPDAPVGFVLPMHKAYTLPHRREQDAHLVDLFEAKWNGTFLDPVYFGRYPELIIDRMEPHIQDGDLEAIKTKVDFQGLNQYFPSYIEATEGRAWPFKHAEPPKYFRRTEMGWAIDGDCFYRTMKILQENYGNPPVFVTENGGAFIDLPGHDGYIEDQDRIAYYSEYLSALLRAVDEGANVQGYMPWSLLDNFEWAYGYEKRFGLVHVDYNTQKRTPKASYDFMRRVIESNALP</sequence>
<protein>
    <recommendedName>
        <fullName evidence="3 11">Beta-glucosidase</fullName>
        <ecNumber evidence="3 11">3.2.1.21</ecNumber>
    </recommendedName>
</protein>
<feature type="binding site" evidence="10">
    <location>
        <position position="145"/>
    </location>
    <ligand>
        <name>substrate</name>
    </ligand>
</feature>
<evidence type="ECO:0000256" key="6">
    <source>
        <dbReference type="ARBA" id="ARBA00023277"/>
    </source>
</evidence>
<name>A0AB72UIW4_9PROT</name>
<dbReference type="EMBL" id="CP004388">
    <property type="protein sequence ID" value="AJD54168.1"/>
    <property type="molecule type" value="Genomic_DNA"/>
</dbReference>
<gene>
    <name evidence="12" type="ORF">TH3_20330</name>
</gene>